<dbReference type="CTD" id="335409"/>
<dbReference type="GO" id="GO:0005942">
    <property type="term" value="C:phosphatidylinositol 3-kinase complex"/>
    <property type="evidence" value="ECO:0007669"/>
    <property type="project" value="TreeGrafter"/>
</dbReference>
<evidence type="ECO:0000256" key="3">
    <source>
        <dbReference type="ARBA" id="ARBA00022700"/>
    </source>
</evidence>
<dbReference type="PROSITE" id="PS50001">
    <property type="entry name" value="SH2"/>
    <property type="match status" value="1"/>
</dbReference>
<dbReference type="GO" id="GO:0046935">
    <property type="term" value="F:1-phosphatidylinositol-3-kinase regulator activity"/>
    <property type="evidence" value="ECO:0007669"/>
    <property type="project" value="TreeGrafter"/>
</dbReference>
<dbReference type="Gene3D" id="1.10.750.20">
    <property type="entry name" value="SOCS box"/>
    <property type="match status" value="1"/>
</dbReference>
<accession>A0A3Q2QIC9</accession>
<dbReference type="SMART" id="SM00252">
    <property type="entry name" value="SH2"/>
    <property type="match status" value="1"/>
</dbReference>
<sequence>MVTYSKTDSAAGNCLSMGYNYKTFVSEEQYFMVLKTLQRLRECDFFWSTMTGKQASVLLSPHMPGTFLVRESSDNQHLFTLSVKTQTGTKNLRIQCDEKSFFLQTDPKNVEHVPHFDCVLKLINYYIRQRNSSTVYYIRAGGERIPLELIKPLYLSMSSLQHLCRKKINKDLDISSQRDQLPSTVQDYLNKYDVDI</sequence>
<protein>
    <submittedName>
        <fullName evidence="9">Suppressor of cytokine signaling 3a</fullName>
    </submittedName>
</protein>
<evidence type="ECO:0000256" key="5">
    <source>
        <dbReference type="ARBA" id="ARBA00022999"/>
    </source>
</evidence>
<keyword evidence="4" id="KW-0833">Ubl conjugation pathway</keyword>
<dbReference type="GO" id="GO:0046854">
    <property type="term" value="P:phosphatidylinositol phosphate biosynthetic process"/>
    <property type="evidence" value="ECO:0007669"/>
    <property type="project" value="TreeGrafter"/>
</dbReference>
<keyword evidence="10" id="KW-1185">Reference proteome</keyword>
<dbReference type="STRING" id="8078.ENSFHEP00000026322"/>
<evidence type="ECO:0000256" key="1">
    <source>
        <dbReference type="ARBA" id="ARBA00004906"/>
    </source>
</evidence>
<dbReference type="SMART" id="SM00969">
    <property type="entry name" value="SOCS_box"/>
    <property type="match status" value="1"/>
</dbReference>
<dbReference type="InterPro" id="IPR036036">
    <property type="entry name" value="SOCS_box-like_dom_sf"/>
</dbReference>
<dbReference type="GO" id="GO:0048681">
    <property type="term" value="P:negative regulation of axon regeneration"/>
    <property type="evidence" value="ECO:0007669"/>
    <property type="project" value="Ensembl"/>
</dbReference>
<dbReference type="Ensembl" id="ENSFHET00000002998.1">
    <property type="protein sequence ID" value="ENSFHEP00000026322.1"/>
    <property type="gene ID" value="ENSFHEG00000009083.1"/>
</dbReference>
<dbReference type="SUPFAM" id="SSF158235">
    <property type="entry name" value="SOCS box-like"/>
    <property type="match status" value="1"/>
</dbReference>
<dbReference type="Proteomes" id="UP000265000">
    <property type="component" value="Unplaced"/>
</dbReference>
<feature type="domain" description="SOCS box" evidence="8">
    <location>
        <begin position="159"/>
        <end position="195"/>
    </location>
</feature>
<dbReference type="PROSITE" id="PS50225">
    <property type="entry name" value="SOCS"/>
    <property type="match status" value="1"/>
</dbReference>
<evidence type="ECO:0000259" key="8">
    <source>
        <dbReference type="PROSITE" id="PS50225"/>
    </source>
</evidence>
<dbReference type="RefSeq" id="XP_012732360.1">
    <property type="nucleotide sequence ID" value="XM_012876906.3"/>
</dbReference>
<organism evidence="9 10">
    <name type="scientific">Fundulus heteroclitus</name>
    <name type="common">Killifish</name>
    <name type="synonym">Mummichog</name>
    <dbReference type="NCBI Taxonomy" id="8078"/>
    <lineage>
        <taxon>Eukaryota</taxon>
        <taxon>Metazoa</taxon>
        <taxon>Chordata</taxon>
        <taxon>Craniata</taxon>
        <taxon>Vertebrata</taxon>
        <taxon>Euteleostomi</taxon>
        <taxon>Actinopterygii</taxon>
        <taxon>Neopterygii</taxon>
        <taxon>Teleostei</taxon>
        <taxon>Neoteleostei</taxon>
        <taxon>Acanthomorphata</taxon>
        <taxon>Ovalentaria</taxon>
        <taxon>Atherinomorphae</taxon>
        <taxon>Cyprinodontiformes</taxon>
        <taxon>Fundulidae</taxon>
        <taxon>Fundulus</taxon>
    </lineage>
</organism>
<keyword evidence="5 6" id="KW-0727">SH2 domain</keyword>
<dbReference type="Pfam" id="PF00017">
    <property type="entry name" value="SH2"/>
    <property type="match status" value="1"/>
</dbReference>
<dbReference type="SUPFAM" id="SSF55550">
    <property type="entry name" value="SH2 domain"/>
    <property type="match status" value="1"/>
</dbReference>
<evidence type="ECO:0000256" key="4">
    <source>
        <dbReference type="ARBA" id="ARBA00022786"/>
    </source>
</evidence>
<comment type="pathway">
    <text evidence="1">Protein modification; protein ubiquitination.</text>
</comment>
<dbReference type="GeneID" id="105936197"/>
<evidence type="ECO:0000313" key="9">
    <source>
        <dbReference type="Ensembl" id="ENSFHEP00000026322.1"/>
    </source>
</evidence>
<dbReference type="SMART" id="SM00253">
    <property type="entry name" value="SOCS"/>
    <property type="match status" value="1"/>
</dbReference>
<evidence type="ECO:0000256" key="6">
    <source>
        <dbReference type="PROSITE-ProRule" id="PRU00191"/>
    </source>
</evidence>
<dbReference type="GO" id="GO:0060042">
    <property type="term" value="P:retina morphogenesis in camera-type eye"/>
    <property type="evidence" value="ECO:0007669"/>
    <property type="project" value="Ensembl"/>
</dbReference>
<dbReference type="InterPro" id="IPR036860">
    <property type="entry name" value="SH2_dom_sf"/>
</dbReference>
<dbReference type="GO" id="GO:0035556">
    <property type="term" value="P:intracellular signal transduction"/>
    <property type="evidence" value="ECO:0007669"/>
    <property type="project" value="InterPro"/>
</dbReference>
<feature type="domain" description="SH2" evidence="7">
    <location>
        <begin position="45"/>
        <end position="153"/>
    </location>
</feature>
<dbReference type="GeneTree" id="ENSGT00940000159620"/>
<reference evidence="9" key="1">
    <citation type="submission" date="2025-08" db="UniProtKB">
        <authorList>
            <consortium name="Ensembl"/>
        </authorList>
    </citation>
    <scope>IDENTIFICATION</scope>
</reference>
<dbReference type="InterPro" id="IPR000980">
    <property type="entry name" value="SH2"/>
</dbReference>
<dbReference type="GO" id="GO:0097421">
    <property type="term" value="P:liver regeneration"/>
    <property type="evidence" value="ECO:0007669"/>
    <property type="project" value="Ensembl"/>
</dbReference>
<reference evidence="9" key="2">
    <citation type="submission" date="2025-09" db="UniProtKB">
        <authorList>
            <consortium name="Ensembl"/>
        </authorList>
    </citation>
    <scope>IDENTIFICATION</scope>
</reference>
<dbReference type="GO" id="GO:0016567">
    <property type="term" value="P:protein ubiquitination"/>
    <property type="evidence" value="ECO:0007669"/>
    <property type="project" value="UniProtKB-UniPathway"/>
</dbReference>
<dbReference type="Gene3D" id="3.30.505.10">
    <property type="entry name" value="SH2 domain"/>
    <property type="match status" value="1"/>
</dbReference>
<evidence type="ECO:0000313" key="10">
    <source>
        <dbReference type="Proteomes" id="UP000265000"/>
    </source>
</evidence>
<dbReference type="GO" id="GO:0070365">
    <property type="term" value="P:hepatocyte differentiation"/>
    <property type="evidence" value="ECO:0007669"/>
    <property type="project" value="Ensembl"/>
</dbReference>
<dbReference type="PANTHER" id="PTHR10155:SF11">
    <property type="entry name" value="SUPPRESSOR OF CYTOKINE SIGNALING 3"/>
    <property type="match status" value="1"/>
</dbReference>
<dbReference type="OrthoDB" id="6426624at2759"/>
<dbReference type="InterPro" id="IPR001496">
    <property type="entry name" value="SOCS_box"/>
</dbReference>
<dbReference type="GO" id="GO:0009968">
    <property type="term" value="P:negative regulation of signal transduction"/>
    <property type="evidence" value="ECO:0007669"/>
    <property type="project" value="UniProtKB-KW"/>
</dbReference>
<keyword evidence="3" id="KW-0734">Signal transduction inhibitor</keyword>
<dbReference type="GO" id="GO:0035677">
    <property type="term" value="P:posterior lateral line neuromast hair cell development"/>
    <property type="evidence" value="ECO:0007669"/>
    <property type="project" value="Ensembl"/>
</dbReference>
<evidence type="ECO:0000259" key="7">
    <source>
        <dbReference type="PROSITE" id="PS50001"/>
    </source>
</evidence>
<name>A0A3Q2QIC9_FUNHE</name>
<dbReference type="AlphaFoldDB" id="A0A3Q2QIC9"/>
<dbReference type="UniPathway" id="UPA00143"/>
<proteinExistence type="predicted"/>
<dbReference type="PANTHER" id="PTHR10155">
    <property type="entry name" value="PHOSPHATIDYLINOSITOL 3-KINASE REGULATORY SUBUNIT"/>
    <property type="match status" value="1"/>
</dbReference>
<keyword evidence="2" id="KW-0341">Growth regulation</keyword>
<dbReference type="GO" id="GO:0008283">
    <property type="term" value="P:cell population proliferation"/>
    <property type="evidence" value="ECO:0007669"/>
    <property type="project" value="Ensembl"/>
</dbReference>
<evidence type="ECO:0000256" key="2">
    <source>
        <dbReference type="ARBA" id="ARBA00022604"/>
    </source>
</evidence>